<organism evidence="2 3">
    <name type="scientific">Cryptococcus amylolentus CBS 6039</name>
    <dbReference type="NCBI Taxonomy" id="1295533"/>
    <lineage>
        <taxon>Eukaryota</taxon>
        <taxon>Fungi</taxon>
        <taxon>Dikarya</taxon>
        <taxon>Basidiomycota</taxon>
        <taxon>Agaricomycotina</taxon>
        <taxon>Tremellomycetes</taxon>
        <taxon>Tremellales</taxon>
        <taxon>Cryptococcaceae</taxon>
        <taxon>Cryptococcus</taxon>
    </lineage>
</organism>
<evidence type="ECO:0000313" key="3">
    <source>
        <dbReference type="Proteomes" id="UP000094065"/>
    </source>
</evidence>
<comment type="caution">
    <text evidence="2">The sequence shown here is derived from an EMBL/GenBank/DDBJ whole genome shotgun (WGS) entry which is preliminary data.</text>
</comment>
<dbReference type="EMBL" id="AWGJ01000010">
    <property type="protein sequence ID" value="ODN75343.1"/>
    <property type="molecule type" value="Genomic_DNA"/>
</dbReference>
<reference evidence="2 3" key="1">
    <citation type="submission" date="2016-06" db="EMBL/GenBank/DDBJ databases">
        <title>Evolution of pathogenesis and genome organization in the Tremellales.</title>
        <authorList>
            <person name="Cuomo C."/>
            <person name="Litvintseva A."/>
            <person name="Heitman J."/>
            <person name="Chen Y."/>
            <person name="Sun S."/>
            <person name="Springer D."/>
            <person name="Dromer F."/>
            <person name="Young S."/>
            <person name="Zeng Q."/>
            <person name="Chapman S."/>
            <person name="Gujja S."/>
            <person name="Saif S."/>
            <person name="Birren B."/>
        </authorList>
    </citation>
    <scope>NUCLEOTIDE SEQUENCE [LARGE SCALE GENOMIC DNA]</scope>
    <source>
        <strain evidence="2 3">CBS 6039</strain>
    </source>
</reference>
<dbReference type="Proteomes" id="UP000094065">
    <property type="component" value="Unassembled WGS sequence"/>
</dbReference>
<gene>
    <name evidence="2" type="ORF">L202_06519</name>
</gene>
<proteinExistence type="predicted"/>
<accession>A0A1E3HG54</accession>
<keyword evidence="3" id="KW-1185">Reference proteome</keyword>
<dbReference type="RefSeq" id="XP_018990993.1">
    <property type="nucleotide sequence ID" value="XM_019141018.1"/>
</dbReference>
<dbReference type="AlphaFoldDB" id="A0A1E3HG54"/>
<evidence type="ECO:0000256" key="1">
    <source>
        <dbReference type="SAM" id="MobiDB-lite"/>
    </source>
</evidence>
<protein>
    <submittedName>
        <fullName evidence="2">Uncharacterized protein</fullName>
    </submittedName>
</protein>
<sequence>MDAFTAVFTTLTSSVAANVEAPRNEEAYGSGGASMASDSRYGD</sequence>
<evidence type="ECO:0000313" key="2">
    <source>
        <dbReference type="EMBL" id="ODN75343.1"/>
    </source>
</evidence>
<dbReference type="GeneID" id="30157828"/>
<feature type="region of interest" description="Disordered" evidence="1">
    <location>
        <begin position="23"/>
        <end position="43"/>
    </location>
</feature>
<name>A0A1E3HG54_9TREE</name>